<name>U6MGJ3_9EIME</name>
<accession>U6MGJ3</accession>
<reference evidence="3" key="1">
    <citation type="submission" date="2013-10" db="EMBL/GenBank/DDBJ databases">
        <title>Genomic analysis of the causative agents of coccidiosis in chickens.</title>
        <authorList>
            <person name="Reid A.J."/>
            <person name="Blake D."/>
            <person name="Billington K."/>
            <person name="Browne H."/>
            <person name="Dunn M."/>
            <person name="Hung S."/>
            <person name="Kawahara F."/>
            <person name="Miranda-Saavedra D."/>
            <person name="Mourier T."/>
            <person name="Nagra H."/>
            <person name="Otto T.D."/>
            <person name="Rawlings N."/>
            <person name="Sanchez A."/>
            <person name="Sanders M."/>
            <person name="Subramaniam C."/>
            <person name="Tay Y."/>
            <person name="Dear P."/>
            <person name="Doerig C."/>
            <person name="Gruber A."/>
            <person name="Parkinson J."/>
            <person name="Shirley M."/>
            <person name="Wan K.L."/>
            <person name="Berriman M."/>
            <person name="Tomley F."/>
            <person name="Pain A."/>
        </authorList>
    </citation>
    <scope>NUCLEOTIDE SEQUENCE [LARGE SCALE GENOMIC DNA]</scope>
    <source>
        <strain evidence="3">Houghton</strain>
    </source>
</reference>
<proteinExistence type="predicted"/>
<reference evidence="3" key="2">
    <citation type="submission" date="2013-10" db="EMBL/GenBank/DDBJ databases">
        <authorList>
            <person name="Aslett M."/>
        </authorList>
    </citation>
    <scope>NUCLEOTIDE SEQUENCE [LARGE SCALE GENOMIC DNA]</scope>
    <source>
        <strain evidence="3">Houghton</strain>
    </source>
</reference>
<feature type="compositionally biased region" description="Acidic residues" evidence="1">
    <location>
        <begin position="93"/>
        <end position="102"/>
    </location>
</feature>
<keyword evidence="2" id="KW-0472">Membrane</keyword>
<dbReference type="GeneID" id="25471201"/>
<dbReference type="EMBL" id="HG722370">
    <property type="protein sequence ID" value="CDJ62183.1"/>
    <property type="molecule type" value="Genomic_DNA"/>
</dbReference>
<dbReference type="AlphaFoldDB" id="U6MGJ3"/>
<gene>
    <name evidence="3" type="ORF">ENH_00010160</name>
</gene>
<keyword evidence="2" id="KW-0812">Transmembrane</keyword>
<feature type="transmembrane region" description="Helical" evidence="2">
    <location>
        <begin position="252"/>
        <end position="269"/>
    </location>
</feature>
<evidence type="ECO:0000313" key="4">
    <source>
        <dbReference type="Proteomes" id="UP000030754"/>
    </source>
</evidence>
<organism evidence="3 4">
    <name type="scientific">Eimeria necatrix</name>
    <dbReference type="NCBI Taxonomy" id="51315"/>
    <lineage>
        <taxon>Eukaryota</taxon>
        <taxon>Sar</taxon>
        <taxon>Alveolata</taxon>
        <taxon>Apicomplexa</taxon>
        <taxon>Conoidasida</taxon>
        <taxon>Coccidia</taxon>
        <taxon>Eucoccidiorida</taxon>
        <taxon>Eimeriorina</taxon>
        <taxon>Eimeriidae</taxon>
        <taxon>Eimeria</taxon>
    </lineage>
</organism>
<feature type="region of interest" description="Disordered" evidence="1">
    <location>
        <begin position="85"/>
        <end position="107"/>
    </location>
</feature>
<keyword evidence="2" id="KW-1133">Transmembrane helix</keyword>
<protein>
    <submittedName>
        <fullName evidence="3">SAG family member</fullName>
    </submittedName>
</protein>
<evidence type="ECO:0000313" key="3">
    <source>
        <dbReference type="EMBL" id="CDJ62183.1"/>
    </source>
</evidence>
<evidence type="ECO:0000256" key="1">
    <source>
        <dbReference type="SAM" id="MobiDB-lite"/>
    </source>
</evidence>
<dbReference type="VEuPathDB" id="ToxoDB:ENH_00010160"/>
<dbReference type="RefSeq" id="XP_013439545.1">
    <property type="nucleotide sequence ID" value="XM_013584091.1"/>
</dbReference>
<dbReference type="OrthoDB" id="348012at2759"/>
<sequence>MYRPGVLTCYIGLLAGAATGNFSAAVITRSANTNPHYDIMDTGSALIQAATTAIDAEDVTAACLPTMNMLRVLNLRDQALKALEPETGGASVEEGEGEEDQEELTKSNTAADIAKLLAGTAAETCEKGATADAKTHTGLVISFEFSATFDCGSLIQGHFSTGLSHIQESNFDPATGTYDTGKAPFDNLSASNVANIMWSKSTKASCAVTKNCKAGHNVLYCRFVEPITSKDKPFTTELYEALLQRQAGSSSIALPSIAITFFCAALLLLS</sequence>
<dbReference type="Proteomes" id="UP000030754">
    <property type="component" value="Unassembled WGS sequence"/>
</dbReference>
<evidence type="ECO:0000256" key="2">
    <source>
        <dbReference type="SAM" id="Phobius"/>
    </source>
</evidence>
<keyword evidence="4" id="KW-1185">Reference proteome</keyword>